<evidence type="ECO:0000313" key="3">
    <source>
        <dbReference type="Proteomes" id="UP000036932"/>
    </source>
</evidence>
<dbReference type="RefSeq" id="WP_054404326.1">
    <property type="nucleotide sequence ID" value="NZ_LIUT01000005.1"/>
</dbReference>
<dbReference type="InterPro" id="IPR002818">
    <property type="entry name" value="DJ-1/PfpI"/>
</dbReference>
<dbReference type="Proteomes" id="UP000036932">
    <property type="component" value="Unassembled WGS sequence"/>
</dbReference>
<keyword evidence="3" id="KW-1185">Reference proteome</keyword>
<sequence>MRTPVQIGIVLFDHMDILDFAGPFEIFSLSVFAPQDVPRLLMKDLPLHEKPFQVTTISNTLDAITAHNGLTILPHLKLEDDHPLFDLIIIPGGPLKAIRQARKNRELLQWIANHAAAGRKIASVCTGALILAEAGILSGRKATTNVFALNHLEERYPDVEVIHNVRFVDEGNIITSAGVSAGIDMSLYLVSQWLGFDGAQRTADTIEYPHWNITTASSRPT</sequence>
<organism evidence="2 3">
    <name type="scientific">Paenibacillus solani</name>
    <dbReference type="NCBI Taxonomy" id="1705565"/>
    <lineage>
        <taxon>Bacteria</taxon>
        <taxon>Bacillati</taxon>
        <taxon>Bacillota</taxon>
        <taxon>Bacilli</taxon>
        <taxon>Bacillales</taxon>
        <taxon>Paenibacillaceae</taxon>
        <taxon>Paenibacillus</taxon>
    </lineage>
</organism>
<dbReference type="InterPro" id="IPR029062">
    <property type="entry name" value="Class_I_gatase-like"/>
</dbReference>
<dbReference type="OrthoDB" id="6382410at2"/>
<dbReference type="PANTHER" id="PTHR43130">
    <property type="entry name" value="ARAC-FAMILY TRANSCRIPTIONAL REGULATOR"/>
    <property type="match status" value="1"/>
</dbReference>
<dbReference type="CDD" id="cd03139">
    <property type="entry name" value="GATase1_PfpI_2"/>
    <property type="match status" value="1"/>
</dbReference>
<dbReference type="GO" id="GO:0006355">
    <property type="term" value="P:regulation of DNA-templated transcription"/>
    <property type="evidence" value="ECO:0007669"/>
    <property type="project" value="TreeGrafter"/>
</dbReference>
<accession>A0A0M1NIX6</accession>
<evidence type="ECO:0000313" key="2">
    <source>
        <dbReference type="EMBL" id="KOR81995.1"/>
    </source>
</evidence>
<evidence type="ECO:0000259" key="1">
    <source>
        <dbReference type="Pfam" id="PF01965"/>
    </source>
</evidence>
<dbReference type="SUPFAM" id="SSF52317">
    <property type="entry name" value="Class I glutamine amidotransferase-like"/>
    <property type="match status" value="1"/>
</dbReference>
<dbReference type="AlphaFoldDB" id="A0A0M1NIX6"/>
<dbReference type="PANTHER" id="PTHR43130:SF14">
    <property type="entry name" value="DJ-1_PFPI DOMAIN-CONTAINING PROTEIN"/>
    <property type="match status" value="1"/>
</dbReference>
<comment type="caution">
    <text evidence="2">The sequence shown here is derived from an EMBL/GenBank/DDBJ whole genome shotgun (WGS) entry which is preliminary data.</text>
</comment>
<feature type="domain" description="DJ-1/PfpI" evidence="1">
    <location>
        <begin position="44"/>
        <end position="191"/>
    </location>
</feature>
<gene>
    <name evidence="2" type="ORF">AM231_20735</name>
</gene>
<name>A0A0M1NIX6_9BACL</name>
<dbReference type="PATRIC" id="fig|1705565.3.peg.66"/>
<dbReference type="InterPro" id="IPR052158">
    <property type="entry name" value="INH-QAR"/>
</dbReference>
<dbReference type="Pfam" id="PF01965">
    <property type="entry name" value="DJ-1_PfpI"/>
    <property type="match status" value="1"/>
</dbReference>
<reference evidence="3" key="1">
    <citation type="submission" date="2015-08" db="EMBL/GenBank/DDBJ databases">
        <title>Genome sequencing project for genomic taxonomy and phylogenomics of Bacillus-like bacteria.</title>
        <authorList>
            <person name="Liu B."/>
            <person name="Wang J."/>
            <person name="Zhu Y."/>
            <person name="Liu G."/>
            <person name="Chen Q."/>
            <person name="Chen Z."/>
            <person name="Lan J."/>
            <person name="Che J."/>
            <person name="Ge C."/>
            <person name="Shi H."/>
            <person name="Pan Z."/>
            <person name="Liu X."/>
        </authorList>
    </citation>
    <scope>NUCLEOTIDE SEQUENCE [LARGE SCALE GENOMIC DNA]</scope>
    <source>
        <strain evidence="3">FJAT-22460</strain>
    </source>
</reference>
<dbReference type="EMBL" id="LIUT01000005">
    <property type="protein sequence ID" value="KOR81995.1"/>
    <property type="molecule type" value="Genomic_DNA"/>
</dbReference>
<dbReference type="Gene3D" id="3.40.50.880">
    <property type="match status" value="1"/>
</dbReference>
<protein>
    <recommendedName>
        <fullName evidence="1">DJ-1/PfpI domain-containing protein</fullName>
    </recommendedName>
</protein>
<proteinExistence type="predicted"/>